<dbReference type="AlphaFoldDB" id="D4XLE6"/>
<name>D4XLE6_ACIHA</name>
<evidence type="ECO:0000313" key="3">
    <source>
        <dbReference type="EMBL" id="EFF84011.1"/>
    </source>
</evidence>
<dbReference type="PIRSF" id="PIRSF012335">
    <property type="entry name" value="UCP012335"/>
    <property type="match status" value="1"/>
</dbReference>
<evidence type="ECO:0000256" key="1">
    <source>
        <dbReference type="SAM" id="SignalP"/>
    </source>
</evidence>
<dbReference type="PROSITE" id="PS51257">
    <property type="entry name" value="PROKAR_LIPOPROTEIN"/>
    <property type="match status" value="1"/>
</dbReference>
<feature type="chain" id="PRO_5003067533" description="DUF2846 domain-containing protein" evidence="1">
    <location>
        <begin position="23"/>
        <end position="164"/>
    </location>
</feature>
<accession>D4XLE6</accession>
<protein>
    <recommendedName>
        <fullName evidence="2">DUF2846 domain-containing protein</fullName>
    </recommendedName>
</protein>
<dbReference type="EMBL" id="ADMT01000079">
    <property type="protein sequence ID" value="EFF84011.1"/>
    <property type="molecule type" value="Genomic_DNA"/>
</dbReference>
<evidence type="ECO:0000313" key="4">
    <source>
        <dbReference type="Proteomes" id="UP000003085"/>
    </source>
</evidence>
<comment type="caution">
    <text evidence="3">The sequence shown here is derived from an EMBL/GenBank/DDBJ whole genome shotgun (WGS) entry which is preliminary data.</text>
</comment>
<dbReference type="InterPro" id="IPR022548">
    <property type="entry name" value="DUF2846"/>
</dbReference>
<sequence>MRIIIMKILLPAILALTFVGCASVPQATPQLSQQAKKLDAPAEGKAAVYVYRSNSVLGAALKKDVWIDGECLGETARGTFFLKEVEGNQKHTISTESDFSPNHLTLNTEAGKQYFIQQYIKPGVITGGANLKQVDLETGKKAIAEYKFAQAGKCSKQSISLDKK</sequence>
<proteinExistence type="predicted"/>
<feature type="domain" description="DUF2846" evidence="2">
    <location>
        <begin position="43"/>
        <end position="129"/>
    </location>
</feature>
<dbReference type="InterPro" id="IPR016596">
    <property type="entry name" value="UCP012335"/>
</dbReference>
<dbReference type="Pfam" id="PF11008">
    <property type="entry name" value="DUF2846"/>
    <property type="match status" value="1"/>
</dbReference>
<organism evidence="3 4">
    <name type="scientific">Acinetobacter haemolyticus ATCC 19194</name>
    <dbReference type="NCBI Taxonomy" id="707232"/>
    <lineage>
        <taxon>Bacteria</taxon>
        <taxon>Pseudomonadati</taxon>
        <taxon>Pseudomonadota</taxon>
        <taxon>Gammaproteobacteria</taxon>
        <taxon>Moraxellales</taxon>
        <taxon>Moraxellaceae</taxon>
        <taxon>Acinetobacter</taxon>
    </lineage>
</organism>
<keyword evidence="1" id="KW-0732">Signal</keyword>
<gene>
    <name evidence="3" type="ORF">HMP0015_0538</name>
</gene>
<dbReference type="HOGENOM" id="CLU_125328_0_0_6"/>
<dbReference type="Proteomes" id="UP000003085">
    <property type="component" value="Unassembled WGS sequence"/>
</dbReference>
<reference evidence="4" key="1">
    <citation type="submission" date="2010-03" db="EMBL/GenBank/DDBJ databases">
        <title>Complete sequence of Mobiluncus curtisii ATCC 43063.</title>
        <authorList>
            <person name="Muzny D."/>
            <person name="Qin X."/>
            <person name="Deng J."/>
            <person name="Jiang H."/>
            <person name="Liu Y."/>
            <person name="Qu J."/>
            <person name="Song X.-Z."/>
            <person name="Zhang L."/>
            <person name="Thornton R."/>
            <person name="Coyle M."/>
            <person name="Francisco L."/>
            <person name="Jackson L."/>
            <person name="Javaid M."/>
            <person name="Korchina V."/>
            <person name="Kovar C."/>
            <person name="Mata R."/>
            <person name="Mathew T."/>
            <person name="Ngo R."/>
            <person name="Nguyen L."/>
            <person name="Nguyen N."/>
            <person name="Okwuonu G."/>
            <person name="Ongeri F."/>
            <person name="Pham C."/>
            <person name="Simmons D."/>
            <person name="Wilczek-Boney K."/>
            <person name="Hale W."/>
            <person name="Jakkamsetti A."/>
            <person name="Pham P."/>
            <person name="Ruth R."/>
            <person name="San Lucas F."/>
            <person name="Warren J."/>
            <person name="Zhang J."/>
            <person name="Zhao Z."/>
            <person name="Zhou C."/>
            <person name="Zhu D."/>
            <person name="Lee S."/>
            <person name="Bess C."/>
            <person name="Blankenburg K."/>
            <person name="Forbes L."/>
            <person name="Fu Q."/>
            <person name="Gubbala S."/>
            <person name="Hirani K."/>
            <person name="Jayaseelan J.C."/>
            <person name="Lara F."/>
            <person name="Munidasa M."/>
            <person name="Palculict T."/>
            <person name="Patil S."/>
            <person name="Pu L.-L."/>
            <person name="Saada N."/>
            <person name="Tang L."/>
            <person name="Weissenberger G."/>
            <person name="Zhu Y."/>
            <person name="Hemphill L."/>
            <person name="Shang Y."/>
            <person name="Youmans B."/>
            <person name="Ayvaz T."/>
            <person name="Ross M."/>
            <person name="Santibanez J."/>
            <person name="Aqrawi P."/>
            <person name="Gross S."/>
            <person name="Joshi V."/>
            <person name="Fowler G."/>
            <person name="Nazareth L."/>
            <person name="Reid J."/>
            <person name="Worley K."/>
            <person name="Petrosino J."/>
            <person name="Highlander S."/>
            <person name="Gibbs R."/>
            <person name="Gibbs R."/>
        </authorList>
    </citation>
    <scope>NUCLEOTIDE SEQUENCE [LARGE SCALE GENOMIC DNA]</scope>
    <source>
        <strain evidence="4">ATCC 19194</strain>
    </source>
</reference>
<feature type="signal peptide" evidence="1">
    <location>
        <begin position="1"/>
        <end position="22"/>
    </location>
</feature>
<evidence type="ECO:0000259" key="2">
    <source>
        <dbReference type="Pfam" id="PF11008"/>
    </source>
</evidence>